<evidence type="ECO:0000313" key="1">
    <source>
        <dbReference type="EMBL" id="CRL02268.1"/>
    </source>
</evidence>
<organism evidence="1 2">
    <name type="scientific">Clunio marinus</name>
    <dbReference type="NCBI Taxonomy" id="568069"/>
    <lineage>
        <taxon>Eukaryota</taxon>
        <taxon>Metazoa</taxon>
        <taxon>Ecdysozoa</taxon>
        <taxon>Arthropoda</taxon>
        <taxon>Hexapoda</taxon>
        <taxon>Insecta</taxon>
        <taxon>Pterygota</taxon>
        <taxon>Neoptera</taxon>
        <taxon>Endopterygota</taxon>
        <taxon>Diptera</taxon>
        <taxon>Nematocera</taxon>
        <taxon>Chironomoidea</taxon>
        <taxon>Chironomidae</taxon>
        <taxon>Clunio</taxon>
    </lineage>
</organism>
<sequence length="70" mass="8298">MFSNLMKIGVKRLHRLAAIPSESMLAQKNNLIRCLFKRDFYELFCRCTNNEMKKSVQRLVNVSQQMLEEC</sequence>
<dbReference type="Proteomes" id="UP000183832">
    <property type="component" value="Unassembled WGS sequence"/>
</dbReference>
<keyword evidence="2" id="KW-1185">Reference proteome</keyword>
<protein>
    <submittedName>
        <fullName evidence="1">CLUMA_CG015544, isoform A</fullName>
    </submittedName>
</protein>
<dbReference type="AlphaFoldDB" id="A0A1J1IRT6"/>
<proteinExistence type="predicted"/>
<reference evidence="1 2" key="1">
    <citation type="submission" date="2015-04" db="EMBL/GenBank/DDBJ databases">
        <authorList>
            <person name="Syromyatnikov M.Y."/>
            <person name="Popov V.N."/>
        </authorList>
    </citation>
    <scope>NUCLEOTIDE SEQUENCE [LARGE SCALE GENOMIC DNA]</scope>
</reference>
<accession>A0A1J1IRT6</accession>
<dbReference type="EMBL" id="CVRI01000057">
    <property type="protein sequence ID" value="CRL02268.1"/>
    <property type="molecule type" value="Genomic_DNA"/>
</dbReference>
<gene>
    <name evidence="1" type="ORF">CLUMA_CG015544</name>
</gene>
<name>A0A1J1IRT6_9DIPT</name>
<evidence type="ECO:0000313" key="2">
    <source>
        <dbReference type="Proteomes" id="UP000183832"/>
    </source>
</evidence>